<organism evidence="3 4">
    <name type="scientific">Phytohabitans rumicis</name>
    <dbReference type="NCBI Taxonomy" id="1076125"/>
    <lineage>
        <taxon>Bacteria</taxon>
        <taxon>Bacillati</taxon>
        <taxon>Actinomycetota</taxon>
        <taxon>Actinomycetes</taxon>
        <taxon>Micromonosporales</taxon>
        <taxon>Micromonosporaceae</taxon>
    </lineage>
</organism>
<evidence type="ECO:0000259" key="2">
    <source>
        <dbReference type="Pfam" id="PF02720"/>
    </source>
</evidence>
<protein>
    <recommendedName>
        <fullName evidence="2">DUF222 domain-containing protein</fullName>
    </recommendedName>
</protein>
<reference evidence="3 4" key="2">
    <citation type="submission" date="2020-03" db="EMBL/GenBank/DDBJ databases">
        <authorList>
            <person name="Ichikawa N."/>
            <person name="Kimura A."/>
            <person name="Kitahashi Y."/>
            <person name="Uohara A."/>
        </authorList>
    </citation>
    <scope>NUCLEOTIDE SEQUENCE [LARGE SCALE GENOMIC DNA]</scope>
    <source>
        <strain evidence="3 4">NBRC 108638</strain>
    </source>
</reference>
<evidence type="ECO:0000313" key="3">
    <source>
        <dbReference type="EMBL" id="GFJ86421.1"/>
    </source>
</evidence>
<sequence length="184" mass="20035">MPDVLTQLKATADAGVNTPTWSLRDEDLVECLDAVHAITQAVAALQSRLVREIDSRGLAITRHASSTKAWLREHLRISPHAAKRMLELAQALDARPVLAKAVADGLVNTEQAQVIAAALQRLPAEVVGKAEKAMIGRAAEFEPNTLRRYGEGILAYVAPSSPKPPTPKRWNGWKRVPGRRGRST</sequence>
<dbReference type="AlphaFoldDB" id="A0A6V8KVJ2"/>
<feature type="region of interest" description="Disordered" evidence="1">
    <location>
        <begin position="160"/>
        <end position="184"/>
    </location>
</feature>
<reference evidence="3 4" key="1">
    <citation type="submission" date="2020-03" db="EMBL/GenBank/DDBJ databases">
        <title>Whole genome shotgun sequence of Phytohabitans rumicis NBRC 108638.</title>
        <authorList>
            <person name="Komaki H."/>
            <person name="Tamura T."/>
        </authorList>
    </citation>
    <scope>NUCLEOTIDE SEQUENCE [LARGE SCALE GENOMIC DNA]</scope>
    <source>
        <strain evidence="3 4">NBRC 108638</strain>
    </source>
</reference>
<gene>
    <name evidence="3" type="ORF">Prum_000630</name>
</gene>
<dbReference type="Proteomes" id="UP000482960">
    <property type="component" value="Unassembled WGS sequence"/>
</dbReference>
<comment type="caution">
    <text evidence="3">The sequence shown here is derived from an EMBL/GenBank/DDBJ whole genome shotgun (WGS) entry which is preliminary data.</text>
</comment>
<dbReference type="RefSeq" id="WP_308785322.1">
    <property type="nucleotide sequence ID" value="NZ_BLPG01000001.1"/>
</dbReference>
<accession>A0A6V8KVJ2</accession>
<proteinExistence type="predicted"/>
<name>A0A6V8KVJ2_9ACTN</name>
<keyword evidence="4" id="KW-1185">Reference proteome</keyword>
<dbReference type="InterPro" id="IPR003870">
    <property type="entry name" value="DUF222"/>
</dbReference>
<evidence type="ECO:0000256" key="1">
    <source>
        <dbReference type="SAM" id="MobiDB-lite"/>
    </source>
</evidence>
<dbReference type="Pfam" id="PF02720">
    <property type="entry name" value="DUF222"/>
    <property type="match status" value="1"/>
</dbReference>
<dbReference type="EMBL" id="BLPG01000001">
    <property type="protein sequence ID" value="GFJ86421.1"/>
    <property type="molecule type" value="Genomic_DNA"/>
</dbReference>
<evidence type="ECO:0000313" key="4">
    <source>
        <dbReference type="Proteomes" id="UP000482960"/>
    </source>
</evidence>
<feature type="domain" description="DUF222" evidence="2">
    <location>
        <begin position="31"/>
        <end position="159"/>
    </location>
</feature>